<feature type="transmembrane region" description="Helical" evidence="5">
    <location>
        <begin position="110"/>
        <end position="134"/>
    </location>
</feature>
<gene>
    <name evidence="7" type="ORF">ACFMB1_14220</name>
</gene>
<reference evidence="7 8" key="1">
    <citation type="submission" date="2024-09" db="EMBL/GenBank/DDBJ databases">
        <authorList>
            <person name="Zhang Z.-H."/>
        </authorList>
    </citation>
    <scope>NUCLEOTIDE SEQUENCE [LARGE SCALE GENOMIC DNA]</scope>
    <source>
        <strain evidence="7 8">HHTR114</strain>
    </source>
</reference>
<dbReference type="Proteomes" id="UP001596116">
    <property type="component" value="Unassembled WGS sequence"/>
</dbReference>
<comment type="caution">
    <text evidence="7">The sequence shown here is derived from an EMBL/GenBank/DDBJ whole genome shotgun (WGS) entry which is preliminary data.</text>
</comment>
<evidence type="ECO:0000259" key="6">
    <source>
        <dbReference type="Pfam" id="PF07298"/>
    </source>
</evidence>
<evidence type="ECO:0000256" key="3">
    <source>
        <dbReference type="ARBA" id="ARBA00022989"/>
    </source>
</evidence>
<evidence type="ECO:0000313" key="8">
    <source>
        <dbReference type="Proteomes" id="UP001596116"/>
    </source>
</evidence>
<sequence length="186" mass="19893">MALFLTGLIIFFGAHLFTGLMRAPRAAIISKVGEMPYKGLYSLVSIAGFVLIIMGWKTADASVIYTTPYWLRHVTHLLMLIAFILLTAAYIPAGKIAAGAKHPMLAGVKIWAFAHLLVNGELRSIILFGSFLAYAVIDRIAVKKRGETGRAAGPVINDVIAVVVGGAAFAAVAFYGHKYIAGVALF</sequence>
<dbReference type="InterPro" id="IPR009915">
    <property type="entry name" value="NnrU_dom"/>
</dbReference>
<evidence type="ECO:0000256" key="4">
    <source>
        <dbReference type="ARBA" id="ARBA00023136"/>
    </source>
</evidence>
<evidence type="ECO:0000256" key="5">
    <source>
        <dbReference type="SAM" id="Phobius"/>
    </source>
</evidence>
<name>A0ABW1KX92_9PROT</name>
<keyword evidence="3 5" id="KW-1133">Transmembrane helix</keyword>
<accession>A0ABW1KX92</accession>
<organism evidence="7 8">
    <name type="scientific">Hyphococcus aureus</name>
    <dbReference type="NCBI Taxonomy" id="2666033"/>
    <lineage>
        <taxon>Bacteria</taxon>
        <taxon>Pseudomonadati</taxon>
        <taxon>Pseudomonadota</taxon>
        <taxon>Alphaproteobacteria</taxon>
        <taxon>Parvularculales</taxon>
        <taxon>Parvularculaceae</taxon>
        <taxon>Hyphococcus</taxon>
    </lineage>
</organism>
<proteinExistence type="predicted"/>
<keyword evidence="8" id="KW-1185">Reference proteome</keyword>
<feature type="transmembrane region" description="Helical" evidence="5">
    <location>
        <begin position="155"/>
        <end position="176"/>
    </location>
</feature>
<comment type="subcellular location">
    <subcellularLocation>
        <location evidence="1">Membrane</location>
        <topology evidence="1">Multi-pass membrane protein</topology>
    </subcellularLocation>
</comment>
<feature type="domain" description="NnrU" evidence="6">
    <location>
        <begin position="4"/>
        <end position="184"/>
    </location>
</feature>
<keyword evidence="4 5" id="KW-0472">Membrane</keyword>
<dbReference type="Pfam" id="PF07298">
    <property type="entry name" value="NnrU"/>
    <property type="match status" value="1"/>
</dbReference>
<dbReference type="EMBL" id="JBHPON010000002">
    <property type="protein sequence ID" value="MFC6036710.1"/>
    <property type="molecule type" value="Genomic_DNA"/>
</dbReference>
<protein>
    <submittedName>
        <fullName evidence="7">NnrU family protein</fullName>
    </submittedName>
</protein>
<evidence type="ECO:0000256" key="1">
    <source>
        <dbReference type="ARBA" id="ARBA00004141"/>
    </source>
</evidence>
<feature type="transmembrane region" description="Helical" evidence="5">
    <location>
        <begin position="77"/>
        <end position="98"/>
    </location>
</feature>
<dbReference type="RefSeq" id="WP_379882050.1">
    <property type="nucleotide sequence ID" value="NZ_JBHPON010000002.1"/>
</dbReference>
<keyword evidence="2 5" id="KW-0812">Transmembrane</keyword>
<feature type="transmembrane region" description="Helical" evidence="5">
    <location>
        <begin position="40"/>
        <end position="56"/>
    </location>
</feature>
<evidence type="ECO:0000313" key="7">
    <source>
        <dbReference type="EMBL" id="MFC6036710.1"/>
    </source>
</evidence>
<evidence type="ECO:0000256" key="2">
    <source>
        <dbReference type="ARBA" id="ARBA00022692"/>
    </source>
</evidence>